<dbReference type="Gene3D" id="3.30.450.40">
    <property type="match status" value="1"/>
</dbReference>
<evidence type="ECO:0000259" key="1">
    <source>
        <dbReference type="Pfam" id="PF13185"/>
    </source>
</evidence>
<dbReference type="Pfam" id="PF13185">
    <property type="entry name" value="GAF_2"/>
    <property type="match status" value="1"/>
</dbReference>
<dbReference type="Proteomes" id="UP000295164">
    <property type="component" value="Unassembled WGS sequence"/>
</dbReference>
<evidence type="ECO:0000313" key="2">
    <source>
        <dbReference type="EMBL" id="TCZ67309.1"/>
    </source>
</evidence>
<dbReference type="AlphaFoldDB" id="A0A4R4E070"/>
<dbReference type="OrthoDB" id="9759607at2"/>
<organism evidence="2 3">
    <name type="scientific">Flaviaesturariibacter aridisoli</name>
    <dbReference type="NCBI Taxonomy" id="2545761"/>
    <lineage>
        <taxon>Bacteria</taxon>
        <taxon>Pseudomonadati</taxon>
        <taxon>Bacteroidota</taxon>
        <taxon>Chitinophagia</taxon>
        <taxon>Chitinophagales</taxon>
        <taxon>Chitinophagaceae</taxon>
        <taxon>Flaviaestuariibacter</taxon>
    </lineage>
</organism>
<dbReference type="InterPro" id="IPR029016">
    <property type="entry name" value="GAF-like_dom_sf"/>
</dbReference>
<keyword evidence="3" id="KW-1185">Reference proteome</keyword>
<accession>A0A4R4E070</accession>
<gene>
    <name evidence="2" type="ORF">E0486_15810</name>
</gene>
<dbReference type="SUPFAM" id="SSF55781">
    <property type="entry name" value="GAF domain-like"/>
    <property type="match status" value="1"/>
</dbReference>
<comment type="caution">
    <text evidence="2">The sequence shown here is derived from an EMBL/GenBank/DDBJ whole genome shotgun (WGS) entry which is preliminary data.</text>
</comment>
<dbReference type="EMBL" id="SKFH01000036">
    <property type="protein sequence ID" value="TCZ67309.1"/>
    <property type="molecule type" value="Genomic_DNA"/>
</dbReference>
<reference evidence="2 3" key="1">
    <citation type="submission" date="2019-03" db="EMBL/GenBank/DDBJ databases">
        <authorList>
            <person name="Kim M.K.M."/>
        </authorList>
    </citation>
    <scope>NUCLEOTIDE SEQUENCE [LARGE SCALE GENOMIC DNA]</scope>
    <source>
        <strain evidence="2 3">17J68-15</strain>
    </source>
</reference>
<dbReference type="InterPro" id="IPR003018">
    <property type="entry name" value="GAF"/>
</dbReference>
<evidence type="ECO:0000313" key="3">
    <source>
        <dbReference type="Proteomes" id="UP000295164"/>
    </source>
</evidence>
<proteinExistence type="predicted"/>
<sequence length="187" mass="19798">MVTPGLCAGFRTLPVLTLFSMPPPVVSVILEEARHMHERGVLPHIILAHLAEAAELLAPAGDAVSSILILDKEGLLRNGASPKLPYDYLTAIDGLKPNANVGTCAAVAATGEMIVTPDFHSDNKWAELRHLPLALGFVAAWSYPIKDAKGAVLGTFGTYFRTPRAPLPGEVEGVKAFAQLAAEVLQA</sequence>
<feature type="domain" description="GAF" evidence="1">
    <location>
        <begin position="49"/>
        <end position="186"/>
    </location>
</feature>
<name>A0A4R4E070_9BACT</name>
<protein>
    <submittedName>
        <fullName evidence="2">GAF domain-containing protein</fullName>
    </submittedName>
</protein>